<gene>
    <name evidence="1" type="ORF">AB0T83_11055</name>
</gene>
<name>A0ABV3L747_9RHOB</name>
<dbReference type="RefSeq" id="WP_366193103.1">
    <property type="nucleotide sequence ID" value="NZ_JBFBVU010000012.1"/>
</dbReference>
<keyword evidence="2" id="KW-1185">Reference proteome</keyword>
<evidence type="ECO:0000313" key="2">
    <source>
        <dbReference type="Proteomes" id="UP001553161"/>
    </source>
</evidence>
<reference evidence="1 2" key="1">
    <citation type="submission" date="2024-07" db="EMBL/GenBank/DDBJ databases">
        <authorList>
            <person name="Kang M."/>
        </authorList>
    </citation>
    <scope>NUCLEOTIDE SEQUENCE [LARGE SCALE GENOMIC DNA]</scope>
    <source>
        <strain evidence="1 2">DFM31</strain>
    </source>
</reference>
<proteinExistence type="predicted"/>
<comment type="caution">
    <text evidence="1">The sequence shown here is derived from an EMBL/GenBank/DDBJ whole genome shotgun (WGS) entry which is preliminary data.</text>
</comment>
<protein>
    <submittedName>
        <fullName evidence="1">Uncharacterized protein</fullName>
    </submittedName>
</protein>
<dbReference type="Proteomes" id="UP001553161">
    <property type="component" value="Unassembled WGS sequence"/>
</dbReference>
<sequence length="199" mass="22065">MNIFRQDTLKLPRNLRESELQDWYLSSREKGSLGVVSRRYVLVGATAAAAVTLDPFNARRPAGFKPAPAHAIAWASLIPVFISVLELLADWVQSGDDVTAELELDNSKSRQPQQGSLLSAIYDDRAYVDSAVDVGTGLYHSLGDGPPVPHEGDKYAWDPYVRARSRVSMPVAMPTRRRGDKRLEVMAGLNARSERFRVV</sequence>
<evidence type="ECO:0000313" key="1">
    <source>
        <dbReference type="EMBL" id="MEV8467318.1"/>
    </source>
</evidence>
<accession>A0ABV3L747</accession>
<dbReference type="EMBL" id="JBFBVU010000012">
    <property type="protein sequence ID" value="MEV8467318.1"/>
    <property type="molecule type" value="Genomic_DNA"/>
</dbReference>
<organism evidence="1 2">
    <name type="scientific">Meridianimarinicoccus marinus</name>
    <dbReference type="NCBI Taxonomy" id="3231483"/>
    <lineage>
        <taxon>Bacteria</taxon>
        <taxon>Pseudomonadati</taxon>
        <taxon>Pseudomonadota</taxon>
        <taxon>Alphaproteobacteria</taxon>
        <taxon>Rhodobacterales</taxon>
        <taxon>Paracoccaceae</taxon>
        <taxon>Meridianimarinicoccus</taxon>
    </lineage>
</organism>